<dbReference type="InterPro" id="IPR011047">
    <property type="entry name" value="Quinoprotein_ADH-like_sf"/>
</dbReference>
<keyword evidence="4" id="KW-1185">Reference proteome</keyword>
<dbReference type="STRING" id="997884.HMPREF1068_00785"/>
<sequence length="617" mass="68682">MKHLITFSLLAALSVGAFADEVTLPQGMIPILPSGTQITSSYLDQNVMSITKDEKPFVVAENNLMFFTATNAESGDELWVSDGTVPGTRIVKDIVPGSEGSDPKWLTVVGNLVYFSATTPDKGAELWVTDGTSEGTRMIKDIYEGETGSAPQGLTNFYGKLLFFAMDEESEALPIRNAEVPEKWLWISDGTEEGTKRIADTPTRLDNVDGTCGYIVTANKKGLFIGYDPENNETLWATDGTSQGTAPLLNINPKPDDGNPFLTGAAKIDHMVSIDDRIVAFRAIVTAELYGEDKGVEMWISDGTAAGTKWIGIDINKVEKSGNPGTSDFRQTYAFGNRLYFRATDGIYGCEAWCYDIDQPIVEGVNPRLVKDVAHDKGKVSYNAHPSCFYQYQGYIYTATNYTYEKDDPENPRQKISWGSGYHSLARFNENDFDEYEGCYYWCGFEIGPNKVSEWCHQFTTVKDIMFWSCQDMDNNIELWKLEGTNGIPTKVIDFPDNGQVFKTRNVNGVLFFMSNGQKQLYRYNVDGSTDYDPVITGIEEKTTTRFSVYPNPVVDFITIESDKKITNVSVTNLMGNLLILQDNTKTIDARNLNTGIYILTVTFADGSNSVQKIIKK</sequence>
<protein>
    <recommendedName>
        <fullName evidence="2">Secretion system C-terminal sorting domain-containing protein</fullName>
    </recommendedName>
</protein>
<dbReference type="Proteomes" id="UP000003089">
    <property type="component" value="Unassembled WGS sequence"/>
</dbReference>
<evidence type="ECO:0000313" key="4">
    <source>
        <dbReference type="Proteomes" id="UP000003089"/>
    </source>
</evidence>
<keyword evidence="1" id="KW-0732">Signal</keyword>
<evidence type="ECO:0000256" key="1">
    <source>
        <dbReference type="SAM" id="SignalP"/>
    </source>
</evidence>
<feature type="domain" description="Secretion system C-terminal sorting" evidence="2">
    <location>
        <begin position="549"/>
        <end position="615"/>
    </location>
</feature>
<dbReference type="SUPFAM" id="SSF50998">
    <property type="entry name" value="Quinoprotein alcohol dehydrogenase-like"/>
    <property type="match status" value="2"/>
</dbReference>
<dbReference type="EMBL" id="AGXS01000011">
    <property type="protein sequence ID" value="EIY53615.1"/>
    <property type="molecule type" value="Genomic_DNA"/>
</dbReference>
<dbReference type="Pfam" id="PF18962">
    <property type="entry name" value="Por_Secre_tail"/>
    <property type="match status" value="1"/>
</dbReference>
<organism evidence="3 4">
    <name type="scientific">Bacteroides nordii CL02T12C05</name>
    <dbReference type="NCBI Taxonomy" id="997884"/>
    <lineage>
        <taxon>Bacteria</taxon>
        <taxon>Pseudomonadati</taxon>
        <taxon>Bacteroidota</taxon>
        <taxon>Bacteroidia</taxon>
        <taxon>Bacteroidales</taxon>
        <taxon>Bacteroidaceae</taxon>
        <taxon>Bacteroides</taxon>
    </lineage>
</organism>
<dbReference type="NCBIfam" id="TIGR04534">
    <property type="entry name" value="ELWxxDGT_rpt"/>
    <property type="match status" value="2"/>
</dbReference>
<dbReference type="PATRIC" id="fig|997884.3.peg.792"/>
<gene>
    <name evidence="3" type="ORF">HMPREF1068_00785</name>
</gene>
<dbReference type="HOGENOM" id="CLU_468390_0_0_10"/>
<accession>I8XRR7</accession>
<feature type="chain" id="PRO_5003716363" description="Secretion system C-terminal sorting domain-containing protein" evidence="1">
    <location>
        <begin position="20"/>
        <end position="617"/>
    </location>
</feature>
<dbReference type="eggNOG" id="COG0823">
    <property type="taxonomic scope" value="Bacteria"/>
</dbReference>
<dbReference type="NCBIfam" id="TIGR04183">
    <property type="entry name" value="Por_Secre_tail"/>
    <property type="match status" value="1"/>
</dbReference>
<dbReference type="InterPro" id="IPR030916">
    <property type="entry name" value="ELWxxDGT_rpt"/>
</dbReference>
<evidence type="ECO:0000313" key="3">
    <source>
        <dbReference type="EMBL" id="EIY53615.1"/>
    </source>
</evidence>
<dbReference type="InterPro" id="IPR026444">
    <property type="entry name" value="Secre_tail"/>
</dbReference>
<evidence type="ECO:0000259" key="2">
    <source>
        <dbReference type="Pfam" id="PF18962"/>
    </source>
</evidence>
<reference evidence="3 4" key="1">
    <citation type="submission" date="2012-02" db="EMBL/GenBank/DDBJ databases">
        <title>The Genome Sequence of Bacteroides nordii CL02T12C05.</title>
        <authorList>
            <consortium name="The Broad Institute Genome Sequencing Platform"/>
            <person name="Earl A."/>
            <person name="Ward D."/>
            <person name="Feldgarden M."/>
            <person name="Gevers D."/>
            <person name="Zitomersky N.L."/>
            <person name="Coyne M.J."/>
            <person name="Comstock L.E."/>
            <person name="Young S.K."/>
            <person name="Zeng Q."/>
            <person name="Gargeya S."/>
            <person name="Fitzgerald M."/>
            <person name="Haas B."/>
            <person name="Abouelleil A."/>
            <person name="Alvarado L."/>
            <person name="Arachchi H.M."/>
            <person name="Berlin A."/>
            <person name="Chapman S.B."/>
            <person name="Gearin G."/>
            <person name="Goldberg J."/>
            <person name="Griggs A."/>
            <person name="Gujja S."/>
            <person name="Hansen M."/>
            <person name="Heiman D."/>
            <person name="Howarth C."/>
            <person name="Larimer J."/>
            <person name="Lui A."/>
            <person name="MacDonald P.J.P."/>
            <person name="McCowen C."/>
            <person name="Montmayeur A."/>
            <person name="Murphy C."/>
            <person name="Neiman D."/>
            <person name="Pearson M."/>
            <person name="Priest M."/>
            <person name="Roberts A."/>
            <person name="Saif S."/>
            <person name="Shea T."/>
            <person name="Sisk P."/>
            <person name="Stolte C."/>
            <person name="Sykes S."/>
            <person name="Wortman J."/>
            <person name="Nusbaum C."/>
            <person name="Birren B."/>
        </authorList>
    </citation>
    <scope>NUCLEOTIDE SEQUENCE [LARGE SCALE GENOMIC DNA]</scope>
    <source>
        <strain evidence="3 4">CL02T12C05</strain>
    </source>
</reference>
<dbReference type="AlphaFoldDB" id="I8XRR7"/>
<proteinExistence type="predicted"/>
<feature type="signal peptide" evidence="1">
    <location>
        <begin position="1"/>
        <end position="19"/>
    </location>
</feature>
<dbReference type="RefSeq" id="WP_007483702.1">
    <property type="nucleotide sequence ID" value="NZ_JH724314.1"/>
</dbReference>
<comment type="caution">
    <text evidence="3">The sequence shown here is derived from an EMBL/GenBank/DDBJ whole genome shotgun (WGS) entry which is preliminary data.</text>
</comment>
<name>I8XRR7_9BACE</name>